<dbReference type="PROSITE" id="PS51197">
    <property type="entry name" value="HTH_RRF2_2"/>
    <property type="match status" value="1"/>
</dbReference>
<evidence type="ECO:0000256" key="1">
    <source>
        <dbReference type="ARBA" id="ARBA00023125"/>
    </source>
</evidence>
<comment type="caution">
    <text evidence="2">The sequence shown here is derived from an EMBL/GenBank/DDBJ whole genome shotgun (WGS) entry which is preliminary data.</text>
</comment>
<dbReference type="NCBIfam" id="TIGR00738">
    <property type="entry name" value="rrf2_super"/>
    <property type="match status" value="1"/>
</dbReference>
<dbReference type="SUPFAM" id="SSF46785">
    <property type="entry name" value="Winged helix' DNA-binding domain"/>
    <property type="match status" value="1"/>
</dbReference>
<dbReference type="AlphaFoldDB" id="A0AAW9RI34"/>
<reference evidence="2 3" key="1">
    <citation type="submission" date="2024-02" db="EMBL/GenBank/DDBJ databases">
        <title>A novel Wenzhouxiangellaceae bacterium, isolated from coastal sediments.</title>
        <authorList>
            <person name="Du Z.-J."/>
            <person name="Ye Y.-Q."/>
            <person name="Zhang X.-Y."/>
        </authorList>
    </citation>
    <scope>NUCLEOTIDE SEQUENCE [LARGE SCALE GENOMIC DNA]</scope>
    <source>
        <strain evidence="2 3">CH-27</strain>
    </source>
</reference>
<dbReference type="Proteomes" id="UP001359886">
    <property type="component" value="Unassembled WGS sequence"/>
</dbReference>
<dbReference type="PANTHER" id="PTHR33221:SF4">
    <property type="entry name" value="HTH-TYPE TRANSCRIPTIONAL REPRESSOR NSRR"/>
    <property type="match status" value="1"/>
</dbReference>
<keyword evidence="3" id="KW-1185">Reference proteome</keyword>
<dbReference type="InterPro" id="IPR030489">
    <property type="entry name" value="TR_Rrf2-type_CS"/>
</dbReference>
<gene>
    <name evidence="2" type="ORF">V3330_15720</name>
</gene>
<keyword evidence="1" id="KW-0238">DNA-binding</keyword>
<dbReference type="Pfam" id="PF02082">
    <property type="entry name" value="Rrf2"/>
    <property type="match status" value="1"/>
</dbReference>
<dbReference type="PANTHER" id="PTHR33221">
    <property type="entry name" value="WINGED HELIX-TURN-HELIX TRANSCRIPTIONAL REGULATOR, RRF2 FAMILY"/>
    <property type="match status" value="1"/>
</dbReference>
<sequence length="147" mass="16426">MKLTRFTDYSLRVLIYLGLENGRRVTIREISDAYGISRNHLMKVVSNLTRQGYLDARRGPGGGITLSRPPGEISLADVIRDMEEDLNLVECFCEDGQCVIQPVCRLRGVLKQALAAYIGVLEQHTLTDLLRPRNQLSDLLGLNIEAA</sequence>
<proteinExistence type="predicted"/>
<evidence type="ECO:0000313" key="3">
    <source>
        <dbReference type="Proteomes" id="UP001359886"/>
    </source>
</evidence>
<dbReference type="InterPro" id="IPR036388">
    <property type="entry name" value="WH-like_DNA-bd_sf"/>
</dbReference>
<dbReference type="InterPro" id="IPR036390">
    <property type="entry name" value="WH_DNA-bd_sf"/>
</dbReference>
<dbReference type="Gene3D" id="1.10.10.10">
    <property type="entry name" value="Winged helix-like DNA-binding domain superfamily/Winged helix DNA-binding domain"/>
    <property type="match status" value="1"/>
</dbReference>
<dbReference type="PROSITE" id="PS01332">
    <property type="entry name" value="HTH_RRF2_1"/>
    <property type="match status" value="1"/>
</dbReference>
<accession>A0AAW9RI34</accession>
<organism evidence="2 3">
    <name type="scientific">Elongatibacter sediminis</name>
    <dbReference type="NCBI Taxonomy" id="3119006"/>
    <lineage>
        <taxon>Bacteria</taxon>
        <taxon>Pseudomonadati</taxon>
        <taxon>Pseudomonadota</taxon>
        <taxon>Gammaproteobacteria</taxon>
        <taxon>Chromatiales</taxon>
        <taxon>Wenzhouxiangellaceae</taxon>
        <taxon>Elongatibacter</taxon>
    </lineage>
</organism>
<dbReference type="GO" id="GO:0005829">
    <property type="term" value="C:cytosol"/>
    <property type="evidence" value="ECO:0007669"/>
    <property type="project" value="TreeGrafter"/>
</dbReference>
<dbReference type="EMBL" id="JAZHOG010000011">
    <property type="protein sequence ID" value="MEJ8569079.1"/>
    <property type="molecule type" value="Genomic_DNA"/>
</dbReference>
<dbReference type="GO" id="GO:0003700">
    <property type="term" value="F:DNA-binding transcription factor activity"/>
    <property type="evidence" value="ECO:0007669"/>
    <property type="project" value="TreeGrafter"/>
</dbReference>
<dbReference type="RefSeq" id="WP_354696402.1">
    <property type="nucleotide sequence ID" value="NZ_JAZHOG010000011.1"/>
</dbReference>
<name>A0AAW9RI34_9GAMM</name>
<dbReference type="InterPro" id="IPR000944">
    <property type="entry name" value="Tscrpt_reg_Rrf2"/>
</dbReference>
<dbReference type="GO" id="GO:0003677">
    <property type="term" value="F:DNA binding"/>
    <property type="evidence" value="ECO:0007669"/>
    <property type="project" value="UniProtKB-KW"/>
</dbReference>
<evidence type="ECO:0000313" key="2">
    <source>
        <dbReference type="EMBL" id="MEJ8569079.1"/>
    </source>
</evidence>
<protein>
    <submittedName>
        <fullName evidence="2">Rrf2 family transcriptional regulator</fullName>
    </submittedName>
</protein>